<evidence type="ECO:0000259" key="1">
    <source>
        <dbReference type="Pfam" id="PF02625"/>
    </source>
</evidence>
<dbReference type="InterPro" id="IPR003777">
    <property type="entry name" value="XdhC_CoxI"/>
</dbReference>
<accession>A0A975EMP5</accession>
<organism evidence="3 4">
    <name type="scientific">Cognatishimia activa</name>
    <dbReference type="NCBI Taxonomy" id="1715691"/>
    <lineage>
        <taxon>Bacteria</taxon>
        <taxon>Pseudomonadati</taxon>
        <taxon>Pseudomonadota</taxon>
        <taxon>Alphaproteobacteria</taxon>
        <taxon>Rhodobacterales</taxon>
        <taxon>Paracoccaceae</taxon>
        <taxon>Cognatishimia</taxon>
    </lineage>
</organism>
<evidence type="ECO:0000313" key="4">
    <source>
        <dbReference type="Proteomes" id="UP000665026"/>
    </source>
</evidence>
<dbReference type="PANTHER" id="PTHR30388:SF4">
    <property type="entry name" value="MOLYBDENUM COFACTOR INSERTION CHAPERONE PAOD"/>
    <property type="match status" value="1"/>
</dbReference>
<feature type="domain" description="XdhC Rossmann" evidence="2">
    <location>
        <begin position="164"/>
        <end position="304"/>
    </location>
</feature>
<dbReference type="RefSeq" id="WP_209355544.1">
    <property type="nucleotide sequence ID" value="NZ_CP060010.1"/>
</dbReference>
<dbReference type="AlphaFoldDB" id="A0A975EMP5"/>
<dbReference type="Proteomes" id="UP000665026">
    <property type="component" value="Chromosome"/>
</dbReference>
<dbReference type="PANTHER" id="PTHR30388">
    <property type="entry name" value="ALDEHYDE OXIDOREDUCTASE MOLYBDENUM COFACTOR ASSEMBLY PROTEIN"/>
    <property type="match status" value="1"/>
</dbReference>
<dbReference type="InterPro" id="IPR027051">
    <property type="entry name" value="XdhC_Rossmann_dom"/>
</dbReference>
<dbReference type="Pfam" id="PF02625">
    <property type="entry name" value="XdhC_CoxI"/>
    <property type="match status" value="1"/>
</dbReference>
<feature type="domain" description="XdhC- CoxI" evidence="1">
    <location>
        <begin position="19"/>
        <end position="85"/>
    </location>
</feature>
<dbReference type="Pfam" id="PF13478">
    <property type="entry name" value="XdhC_C"/>
    <property type="match status" value="1"/>
</dbReference>
<reference evidence="3" key="1">
    <citation type="submission" date="2020-07" db="EMBL/GenBank/DDBJ databases">
        <title>Genome sequences of bacteria associated with the marine, planktonic diatom Thalassiosira profunda strain ECT2AJA-044.</title>
        <authorList>
            <person name="Gargas C.B."/>
            <person name="Roberts W.R."/>
            <person name="Alverson A.J."/>
        </authorList>
    </citation>
    <scope>NUCLEOTIDE SEQUENCE</scope>
    <source>
        <strain evidence="3">ECT2AJA-044</strain>
    </source>
</reference>
<sequence length="308" mass="32620">MAPLPIDESSSIAPVLFLAETSEPAVLAVITDIEGPSYRPLGAMMALTASGTRVGSLSSGCVEADIALHAERALEANMPKVVRYGRGSPFVDIQLPCGGGLEITLIPNPDRSVLQTVAERLTDRQPCALSFDMGSRDITVGPAQDTGIDGARFHIRLDPEIYFYVFGKGPEAVTFAALVQSAGFPNILCSPDHETLEAAAIGGSETHHLTSARFPADFAPDARSAVVLFFHDHDWEPEILKGALASKAFYIGAQGSKRSAAARRAQLMALGTAESDLKRLRGPIGLIPSARDARKLAVSVLAEVMNEG</sequence>
<gene>
    <name evidence="3" type="ORF">HZ995_10120</name>
</gene>
<evidence type="ECO:0000313" key="3">
    <source>
        <dbReference type="EMBL" id="QTN34859.1"/>
    </source>
</evidence>
<dbReference type="Gene3D" id="3.40.50.720">
    <property type="entry name" value="NAD(P)-binding Rossmann-like Domain"/>
    <property type="match status" value="1"/>
</dbReference>
<dbReference type="InterPro" id="IPR052698">
    <property type="entry name" value="MoCofactor_Util/Proc"/>
</dbReference>
<dbReference type="EMBL" id="CP060010">
    <property type="protein sequence ID" value="QTN34859.1"/>
    <property type="molecule type" value="Genomic_DNA"/>
</dbReference>
<proteinExistence type="predicted"/>
<dbReference type="KEGG" id="cact:HZ995_10120"/>
<name>A0A975EMP5_9RHOB</name>
<evidence type="ECO:0000259" key="2">
    <source>
        <dbReference type="Pfam" id="PF13478"/>
    </source>
</evidence>
<protein>
    <submittedName>
        <fullName evidence="3">XdhC family protein</fullName>
    </submittedName>
</protein>